<name>A0A1P8U655_9MICO</name>
<dbReference type="InterPro" id="IPR000412">
    <property type="entry name" value="ABC_2_transport"/>
</dbReference>
<dbReference type="STRING" id="36805.BOH66_04435"/>
<dbReference type="InterPro" id="IPR047817">
    <property type="entry name" value="ABC2_TM_bact-type"/>
</dbReference>
<evidence type="ECO:0000256" key="3">
    <source>
        <dbReference type="ARBA" id="ARBA00022989"/>
    </source>
</evidence>
<comment type="subcellular location">
    <subcellularLocation>
        <location evidence="6">Cell membrane</location>
        <topology evidence="6">Multi-pass membrane protein</topology>
    </subcellularLocation>
    <subcellularLocation>
        <location evidence="1">Membrane</location>
        <topology evidence="1">Multi-pass membrane protein</topology>
    </subcellularLocation>
</comment>
<keyword evidence="6" id="KW-1003">Cell membrane</keyword>
<evidence type="ECO:0000256" key="5">
    <source>
        <dbReference type="ARBA" id="ARBA00023251"/>
    </source>
</evidence>
<feature type="transmembrane region" description="Helical" evidence="6">
    <location>
        <begin position="252"/>
        <end position="274"/>
    </location>
</feature>
<sequence length="281" mass="29699">MSTATPGTTATLGTTLALGAHRAGYELRGYFRSSDTLFFTFLFPVLMLGLFSTVFGGSGDITGGPGVAAISAAQLYLPGMMAAGLLLSGFQNLAIDIATERSDGTLKRLGGTPLSPVSYFAGKLGEVLVTGLLQAALLLAAAAFIFHVPLPSTVEAWGTFAWVFLLGLTASALLGIAVSALPRSARSASAVVVPIGLVLQFVSGVYLFFWLLPDWLQNLASVFPLVWMARGLRAVFLPAEYATLEPGGEWNLGWVALVLAGWLVIGVIVSRLTFRWNRRDA</sequence>
<accession>A0A1P8U655</accession>
<dbReference type="Proteomes" id="UP000187185">
    <property type="component" value="Chromosome"/>
</dbReference>
<feature type="transmembrane region" description="Helical" evidence="6">
    <location>
        <begin position="127"/>
        <end position="148"/>
    </location>
</feature>
<evidence type="ECO:0000256" key="2">
    <source>
        <dbReference type="ARBA" id="ARBA00022692"/>
    </source>
</evidence>
<dbReference type="InterPro" id="IPR013525">
    <property type="entry name" value="ABC2_TM"/>
</dbReference>
<evidence type="ECO:0000256" key="6">
    <source>
        <dbReference type="RuleBase" id="RU361157"/>
    </source>
</evidence>
<keyword evidence="6" id="KW-0813">Transport</keyword>
<evidence type="ECO:0000256" key="4">
    <source>
        <dbReference type="ARBA" id="ARBA00023136"/>
    </source>
</evidence>
<proteinExistence type="inferred from homology"/>
<dbReference type="PANTHER" id="PTHR43027:SF2">
    <property type="entry name" value="TRANSPORT PERMEASE PROTEIN"/>
    <property type="match status" value="1"/>
</dbReference>
<evidence type="ECO:0000256" key="1">
    <source>
        <dbReference type="ARBA" id="ARBA00004141"/>
    </source>
</evidence>
<reference evidence="8 9" key="1">
    <citation type="submission" date="2016-12" db="EMBL/GenBank/DDBJ databases">
        <title>Complete genome sequence of Microbacterium aurum KACC 15219.</title>
        <authorList>
            <person name="Jung Y."/>
            <person name="Shin J.-H."/>
            <person name="Lee Y.-J."/>
            <person name="Yi H."/>
            <person name="Bahn Y.-S."/>
            <person name="Kim J.F."/>
            <person name="Lee D.-W."/>
        </authorList>
    </citation>
    <scope>NUCLEOTIDE SEQUENCE [LARGE SCALE GENOMIC DNA]</scope>
    <source>
        <strain evidence="8 9">KACC 15219</strain>
    </source>
</reference>
<keyword evidence="9" id="KW-1185">Reference proteome</keyword>
<dbReference type="EMBL" id="CP018762">
    <property type="protein sequence ID" value="APZ33597.1"/>
    <property type="molecule type" value="Genomic_DNA"/>
</dbReference>
<dbReference type="PANTHER" id="PTHR43027">
    <property type="entry name" value="DOXORUBICIN RESISTANCE ABC TRANSPORTER PERMEASE PROTEIN DRRC-RELATED"/>
    <property type="match status" value="1"/>
</dbReference>
<dbReference type="InterPro" id="IPR052902">
    <property type="entry name" value="ABC-2_transporter"/>
</dbReference>
<dbReference type="AlphaFoldDB" id="A0A1P8U655"/>
<keyword evidence="3 6" id="KW-1133">Transmembrane helix</keyword>
<evidence type="ECO:0000313" key="9">
    <source>
        <dbReference type="Proteomes" id="UP000187185"/>
    </source>
</evidence>
<dbReference type="KEGG" id="maur:BOH66_04435"/>
<keyword evidence="5" id="KW-0046">Antibiotic resistance</keyword>
<dbReference type="PIRSF" id="PIRSF006648">
    <property type="entry name" value="DrrB"/>
    <property type="match status" value="1"/>
</dbReference>
<evidence type="ECO:0000313" key="8">
    <source>
        <dbReference type="EMBL" id="APZ33597.1"/>
    </source>
</evidence>
<feature type="transmembrane region" description="Helical" evidence="6">
    <location>
        <begin position="188"/>
        <end position="212"/>
    </location>
</feature>
<dbReference type="GO" id="GO:0140359">
    <property type="term" value="F:ABC-type transporter activity"/>
    <property type="evidence" value="ECO:0007669"/>
    <property type="project" value="InterPro"/>
</dbReference>
<keyword evidence="2 6" id="KW-0812">Transmembrane</keyword>
<feature type="transmembrane region" description="Helical" evidence="6">
    <location>
        <begin position="160"/>
        <end position="181"/>
    </location>
</feature>
<evidence type="ECO:0000259" key="7">
    <source>
        <dbReference type="PROSITE" id="PS51012"/>
    </source>
</evidence>
<dbReference type="PROSITE" id="PS51012">
    <property type="entry name" value="ABC_TM2"/>
    <property type="match status" value="1"/>
</dbReference>
<dbReference type="GO" id="GO:0043190">
    <property type="term" value="C:ATP-binding cassette (ABC) transporter complex"/>
    <property type="evidence" value="ECO:0007669"/>
    <property type="project" value="InterPro"/>
</dbReference>
<dbReference type="RefSeq" id="WP_076689654.1">
    <property type="nucleotide sequence ID" value="NZ_CP018762.1"/>
</dbReference>
<dbReference type="Pfam" id="PF01061">
    <property type="entry name" value="ABC2_membrane"/>
    <property type="match status" value="1"/>
</dbReference>
<dbReference type="OrthoDB" id="9786643at2"/>
<feature type="transmembrane region" description="Helical" evidence="6">
    <location>
        <begin position="75"/>
        <end position="98"/>
    </location>
</feature>
<organism evidence="8 9">
    <name type="scientific">Microbacterium aurum</name>
    <dbReference type="NCBI Taxonomy" id="36805"/>
    <lineage>
        <taxon>Bacteria</taxon>
        <taxon>Bacillati</taxon>
        <taxon>Actinomycetota</taxon>
        <taxon>Actinomycetes</taxon>
        <taxon>Micrococcales</taxon>
        <taxon>Microbacteriaceae</taxon>
        <taxon>Microbacterium</taxon>
    </lineage>
</organism>
<feature type="transmembrane region" description="Helical" evidence="6">
    <location>
        <begin position="37"/>
        <end position="55"/>
    </location>
</feature>
<gene>
    <name evidence="8" type="ORF">BOH66_04435</name>
</gene>
<feature type="domain" description="ABC transmembrane type-2" evidence="7">
    <location>
        <begin position="35"/>
        <end position="277"/>
    </location>
</feature>
<protein>
    <recommendedName>
        <fullName evidence="6">Transport permease protein</fullName>
    </recommendedName>
</protein>
<keyword evidence="4 6" id="KW-0472">Membrane</keyword>
<comment type="similarity">
    <text evidence="6">Belongs to the ABC-2 integral membrane protein family.</text>
</comment>
<dbReference type="GO" id="GO:0046677">
    <property type="term" value="P:response to antibiotic"/>
    <property type="evidence" value="ECO:0007669"/>
    <property type="project" value="UniProtKB-KW"/>
</dbReference>